<evidence type="ECO:0000313" key="2">
    <source>
        <dbReference type="EMBL" id="MBT1711907.1"/>
    </source>
</evidence>
<reference evidence="2 3" key="1">
    <citation type="submission" date="2021-05" db="EMBL/GenBank/DDBJ databases">
        <title>A Polyphasic approach of four new species of the genus Ohtaekwangia: Ohtaekwangia histidinii sp. nov., Ohtaekwangia cretensis sp. nov., Ohtaekwangia indiensis sp. nov., Ohtaekwangia reichenbachii sp. nov. from diverse environment.</title>
        <authorList>
            <person name="Octaviana S."/>
        </authorList>
    </citation>
    <scope>NUCLEOTIDE SEQUENCE [LARGE SCALE GENOMIC DNA]</scope>
    <source>
        <strain evidence="2 3">PWU5</strain>
    </source>
</reference>
<sequence length="196" mass="22085">MRKLPTLCLLTAFAITSFLFTGCSSEDDDPDPATRLGSIKATFTGTRRDGLAFNHSTEYKFTDGGTSNPQTSSWFETIFNDRLQRNIYVYRRAGSPSSEDMAGFSLAERDGEVSFRMLNAATTIVADDRTYFRVNFYSPSASNAFEPVMSDYVFNAATGELRFKYSFRFAKDDVNNSTENDMQITLDVNVLLYKEL</sequence>
<feature type="signal peptide" evidence="1">
    <location>
        <begin position="1"/>
        <end position="21"/>
    </location>
</feature>
<keyword evidence="3" id="KW-1185">Reference proteome</keyword>
<feature type="chain" id="PRO_5042853340" description="Lipoprotein" evidence="1">
    <location>
        <begin position="22"/>
        <end position="196"/>
    </location>
</feature>
<organism evidence="2 3">
    <name type="scientific">Dawidia cretensis</name>
    <dbReference type="NCBI Taxonomy" id="2782350"/>
    <lineage>
        <taxon>Bacteria</taxon>
        <taxon>Pseudomonadati</taxon>
        <taxon>Bacteroidota</taxon>
        <taxon>Cytophagia</taxon>
        <taxon>Cytophagales</taxon>
        <taxon>Chryseotaleaceae</taxon>
        <taxon>Dawidia</taxon>
    </lineage>
</organism>
<dbReference type="EMBL" id="JAHESE010000044">
    <property type="protein sequence ID" value="MBT1711907.1"/>
    <property type="molecule type" value="Genomic_DNA"/>
</dbReference>
<dbReference type="RefSeq" id="WP_254087476.1">
    <property type="nucleotide sequence ID" value="NZ_JAHESE010000044.1"/>
</dbReference>
<evidence type="ECO:0008006" key="4">
    <source>
        <dbReference type="Google" id="ProtNLM"/>
    </source>
</evidence>
<dbReference type="AlphaFoldDB" id="A0AAP2E532"/>
<proteinExistence type="predicted"/>
<keyword evidence="1" id="KW-0732">Signal</keyword>
<dbReference type="PROSITE" id="PS51257">
    <property type="entry name" value="PROKAR_LIPOPROTEIN"/>
    <property type="match status" value="1"/>
</dbReference>
<dbReference type="Proteomes" id="UP001319080">
    <property type="component" value="Unassembled WGS sequence"/>
</dbReference>
<comment type="caution">
    <text evidence="2">The sequence shown here is derived from an EMBL/GenBank/DDBJ whole genome shotgun (WGS) entry which is preliminary data.</text>
</comment>
<name>A0AAP2E532_9BACT</name>
<gene>
    <name evidence="2" type="ORF">KK062_26935</name>
</gene>
<evidence type="ECO:0000313" key="3">
    <source>
        <dbReference type="Proteomes" id="UP001319080"/>
    </source>
</evidence>
<accession>A0AAP2E532</accession>
<evidence type="ECO:0000256" key="1">
    <source>
        <dbReference type="SAM" id="SignalP"/>
    </source>
</evidence>
<protein>
    <recommendedName>
        <fullName evidence="4">Lipoprotein</fullName>
    </recommendedName>
</protein>